<evidence type="ECO:0000256" key="1">
    <source>
        <dbReference type="SAM" id="Phobius"/>
    </source>
</evidence>
<reference evidence="3" key="1">
    <citation type="journal article" date="2019" name="Int. J. Syst. Evol. Microbiol.">
        <title>The Global Catalogue of Microorganisms (GCM) 10K type strain sequencing project: providing services to taxonomists for standard genome sequencing and annotation.</title>
        <authorList>
            <consortium name="The Broad Institute Genomics Platform"/>
            <consortium name="The Broad Institute Genome Sequencing Center for Infectious Disease"/>
            <person name="Wu L."/>
            <person name="Ma J."/>
        </authorList>
    </citation>
    <scope>NUCLEOTIDE SEQUENCE [LARGE SCALE GENOMIC DNA]</scope>
    <source>
        <strain evidence="3">CGMCC 4.7289</strain>
    </source>
</reference>
<evidence type="ECO:0000313" key="3">
    <source>
        <dbReference type="Proteomes" id="UP001595816"/>
    </source>
</evidence>
<dbReference type="EMBL" id="JBHSAY010000024">
    <property type="protein sequence ID" value="MFC4135727.1"/>
    <property type="molecule type" value="Genomic_DNA"/>
</dbReference>
<dbReference type="Proteomes" id="UP001595816">
    <property type="component" value="Unassembled WGS sequence"/>
</dbReference>
<organism evidence="2 3">
    <name type="scientific">Hamadaea flava</name>
    <dbReference type="NCBI Taxonomy" id="1742688"/>
    <lineage>
        <taxon>Bacteria</taxon>
        <taxon>Bacillati</taxon>
        <taxon>Actinomycetota</taxon>
        <taxon>Actinomycetes</taxon>
        <taxon>Micromonosporales</taxon>
        <taxon>Micromonosporaceae</taxon>
        <taxon>Hamadaea</taxon>
    </lineage>
</organism>
<protein>
    <submittedName>
        <fullName evidence="2">Uncharacterized protein</fullName>
    </submittedName>
</protein>
<feature type="transmembrane region" description="Helical" evidence="1">
    <location>
        <begin position="43"/>
        <end position="60"/>
    </location>
</feature>
<proteinExistence type="predicted"/>
<dbReference type="RefSeq" id="WP_253760710.1">
    <property type="nucleotide sequence ID" value="NZ_JAMZDZ010000001.1"/>
</dbReference>
<evidence type="ECO:0000313" key="2">
    <source>
        <dbReference type="EMBL" id="MFC4135727.1"/>
    </source>
</evidence>
<accession>A0ABV8LXC9</accession>
<comment type="caution">
    <text evidence="2">The sequence shown here is derived from an EMBL/GenBank/DDBJ whole genome shotgun (WGS) entry which is preliminary data.</text>
</comment>
<keyword evidence="3" id="KW-1185">Reference proteome</keyword>
<keyword evidence="1" id="KW-0472">Membrane</keyword>
<gene>
    <name evidence="2" type="ORF">ACFOZ4_34380</name>
</gene>
<keyword evidence="1" id="KW-0812">Transmembrane</keyword>
<keyword evidence="1" id="KW-1133">Transmembrane helix</keyword>
<sequence>MSLTPPAGSALPAAPDRSATIPGYLALVAMYTAYCLRPRRRPAVVTIIVVVLVFVTLLVTAGVSPYAAVAVTLAGGLAAVRIHQRANS</sequence>
<name>A0ABV8LXC9_9ACTN</name>
<feature type="transmembrane region" description="Helical" evidence="1">
    <location>
        <begin position="20"/>
        <end position="36"/>
    </location>
</feature>